<name>A0AAX6EFA9_IRIPA</name>
<comment type="caution">
    <text evidence="2">The sequence shown here is derived from an EMBL/GenBank/DDBJ whole genome shotgun (WGS) entry which is preliminary data.</text>
</comment>
<dbReference type="AlphaFoldDB" id="A0AAX6EFA9"/>
<dbReference type="EMBL" id="JANAVB010037020">
    <property type="protein sequence ID" value="KAJ6802685.1"/>
    <property type="molecule type" value="Genomic_DNA"/>
</dbReference>
<evidence type="ECO:0000313" key="2">
    <source>
        <dbReference type="EMBL" id="KAJ6802685.1"/>
    </source>
</evidence>
<feature type="region of interest" description="Disordered" evidence="1">
    <location>
        <begin position="35"/>
        <end position="65"/>
    </location>
</feature>
<organism evidence="2 3">
    <name type="scientific">Iris pallida</name>
    <name type="common">Sweet iris</name>
    <dbReference type="NCBI Taxonomy" id="29817"/>
    <lineage>
        <taxon>Eukaryota</taxon>
        <taxon>Viridiplantae</taxon>
        <taxon>Streptophyta</taxon>
        <taxon>Embryophyta</taxon>
        <taxon>Tracheophyta</taxon>
        <taxon>Spermatophyta</taxon>
        <taxon>Magnoliopsida</taxon>
        <taxon>Liliopsida</taxon>
        <taxon>Asparagales</taxon>
        <taxon>Iridaceae</taxon>
        <taxon>Iridoideae</taxon>
        <taxon>Irideae</taxon>
        <taxon>Iris</taxon>
    </lineage>
</organism>
<dbReference type="Proteomes" id="UP001140949">
    <property type="component" value="Unassembled WGS sequence"/>
</dbReference>
<reference evidence="2" key="1">
    <citation type="journal article" date="2023" name="GigaByte">
        <title>Genome assembly of the bearded iris, Iris pallida Lam.</title>
        <authorList>
            <person name="Bruccoleri R.E."/>
            <person name="Oakeley E.J."/>
            <person name="Faust A.M.E."/>
            <person name="Altorfer M."/>
            <person name="Dessus-Babus S."/>
            <person name="Burckhardt D."/>
            <person name="Oertli M."/>
            <person name="Naumann U."/>
            <person name="Petersen F."/>
            <person name="Wong J."/>
        </authorList>
    </citation>
    <scope>NUCLEOTIDE SEQUENCE</scope>
    <source>
        <strain evidence="2">GSM-AAB239-AS_SAM_17_03QT</strain>
    </source>
</reference>
<evidence type="ECO:0000313" key="3">
    <source>
        <dbReference type="Proteomes" id="UP001140949"/>
    </source>
</evidence>
<proteinExistence type="predicted"/>
<reference evidence="2" key="2">
    <citation type="submission" date="2023-04" db="EMBL/GenBank/DDBJ databases">
        <authorList>
            <person name="Bruccoleri R.E."/>
            <person name="Oakeley E.J."/>
            <person name="Faust A.-M."/>
            <person name="Dessus-Babus S."/>
            <person name="Altorfer M."/>
            <person name="Burckhardt D."/>
            <person name="Oertli M."/>
            <person name="Naumann U."/>
            <person name="Petersen F."/>
            <person name="Wong J."/>
        </authorList>
    </citation>
    <scope>NUCLEOTIDE SEQUENCE</scope>
    <source>
        <strain evidence="2">GSM-AAB239-AS_SAM_17_03QT</strain>
        <tissue evidence="2">Leaf</tissue>
    </source>
</reference>
<gene>
    <name evidence="2" type="ORF">M6B38_191045</name>
</gene>
<protein>
    <submittedName>
        <fullName evidence="2">Uncharacterized protein</fullName>
    </submittedName>
</protein>
<evidence type="ECO:0000256" key="1">
    <source>
        <dbReference type="SAM" id="MobiDB-lite"/>
    </source>
</evidence>
<accession>A0AAX6EFA9</accession>
<sequence>MKNKKIGLSRSRWKLTSGIVRGGDLTTAGLATGRWTKASSRRMPSTVWGADGGGTGGSGRKEARHAKASASTAVAHGHVIRRLSHQGGGSGLSLDGAAEFARRLGRGAQSSTDGTTIVGDGDSGVRSWCSGSSWQRAGSID</sequence>
<keyword evidence="3" id="KW-1185">Reference proteome</keyword>